<dbReference type="InterPro" id="IPR036279">
    <property type="entry name" value="5-3_exonuclease_C_sf"/>
</dbReference>
<organism evidence="5 6">
    <name type="scientific">Stereum hirsutum (strain FP-91666)</name>
    <name type="common">White-rot fungus</name>
    <dbReference type="NCBI Taxonomy" id="721885"/>
    <lineage>
        <taxon>Eukaryota</taxon>
        <taxon>Fungi</taxon>
        <taxon>Dikarya</taxon>
        <taxon>Basidiomycota</taxon>
        <taxon>Agaricomycotina</taxon>
        <taxon>Agaricomycetes</taxon>
        <taxon>Russulales</taxon>
        <taxon>Stereaceae</taxon>
        <taxon>Stereum</taxon>
    </lineage>
</organism>
<dbReference type="SUPFAM" id="SSF88723">
    <property type="entry name" value="PIN domain-like"/>
    <property type="match status" value="1"/>
</dbReference>
<dbReference type="Proteomes" id="UP000053927">
    <property type="component" value="Unassembled WGS sequence"/>
</dbReference>
<dbReference type="Pfam" id="PF00867">
    <property type="entry name" value="XPG_I"/>
    <property type="match status" value="1"/>
</dbReference>
<dbReference type="InterPro" id="IPR029060">
    <property type="entry name" value="PIN-like_dom_sf"/>
</dbReference>
<dbReference type="KEGG" id="shs:STEHIDRAFT_69827"/>
<dbReference type="CDD" id="cd09897">
    <property type="entry name" value="H3TH_FEN1-XPG-like"/>
    <property type="match status" value="1"/>
</dbReference>
<protein>
    <submittedName>
        <fullName evidence="5">PIN domain-like protein</fullName>
    </submittedName>
</protein>
<name>R7RXU8_STEHR</name>
<evidence type="ECO:0000313" key="5">
    <source>
        <dbReference type="EMBL" id="EIM79187.1"/>
    </source>
</evidence>
<dbReference type="eggNOG" id="KOG2518">
    <property type="taxonomic scope" value="Eukaryota"/>
</dbReference>
<dbReference type="OrthoDB" id="2148513at2759"/>
<gene>
    <name evidence="5" type="ORF">STEHIDRAFT_69827</name>
</gene>
<dbReference type="GO" id="GO:0017108">
    <property type="term" value="F:5'-flap endonuclease activity"/>
    <property type="evidence" value="ECO:0007669"/>
    <property type="project" value="TreeGrafter"/>
</dbReference>
<dbReference type="PRINTS" id="PR00853">
    <property type="entry name" value="XPGRADSUPER"/>
</dbReference>
<dbReference type="InterPro" id="IPR006084">
    <property type="entry name" value="XPG/Rad2"/>
</dbReference>
<evidence type="ECO:0000256" key="1">
    <source>
        <dbReference type="ARBA" id="ARBA00022722"/>
    </source>
</evidence>
<keyword evidence="2" id="KW-0378">Hydrolase</keyword>
<evidence type="ECO:0000259" key="4">
    <source>
        <dbReference type="SMART" id="SM00485"/>
    </source>
</evidence>
<evidence type="ECO:0000313" key="6">
    <source>
        <dbReference type="Proteomes" id="UP000053927"/>
    </source>
</evidence>
<dbReference type="GO" id="GO:0006281">
    <property type="term" value="P:DNA repair"/>
    <property type="evidence" value="ECO:0007669"/>
    <property type="project" value="UniProtKB-ARBA"/>
</dbReference>
<dbReference type="RefSeq" id="XP_007311712.1">
    <property type="nucleotide sequence ID" value="XM_007311650.1"/>
</dbReference>
<dbReference type="Pfam" id="PF00752">
    <property type="entry name" value="XPG_N"/>
    <property type="match status" value="1"/>
</dbReference>
<feature type="domain" description="XPG-I" evidence="3">
    <location>
        <begin position="137"/>
        <end position="209"/>
    </location>
</feature>
<keyword evidence="6" id="KW-1185">Reference proteome</keyword>
<dbReference type="GeneID" id="18806579"/>
<dbReference type="SUPFAM" id="SSF47807">
    <property type="entry name" value="5' to 3' exonuclease, C-terminal subdomain"/>
    <property type="match status" value="1"/>
</dbReference>
<sequence length="325" mass="36406">MGVEGFWCAVQHTAHSVQISSLRGKRLAIDMSVLMHRALSTDSENMANNRYTPKPTEFVMQTIGSMLACGITPYAVFDGRPLPAKAPTHLRRKDNLERATESLKDKIAEGCKISHSDYRAVLCVTSEFTKEVIERLKKIDVSLVVSAYEADAQLVWLELHDIVDGLITEDGDVFAYGASTVYRLWSARDTRVNRYMRQDFVSATNQFTLDGANVSFVDTWMLAGCDYGTKIPGVGWKTALKALQGCSFASAVEILISDRAEGESYMRLAATVRLIYAHHCVWDVEQEEMVCLTPPVEGEHWTAEERVAIGRYVKCRCVFFCLCMC</sequence>
<dbReference type="PANTHER" id="PTHR11081:SF65">
    <property type="entry name" value="DNA DAMAGE-INDUCIBLE PROTEIN DIN7-RELATED"/>
    <property type="match status" value="1"/>
</dbReference>
<dbReference type="SMART" id="SM00485">
    <property type="entry name" value="XPGN"/>
    <property type="match status" value="1"/>
</dbReference>
<keyword evidence="1" id="KW-0540">Nuclease</keyword>
<dbReference type="Gene3D" id="3.40.50.1010">
    <property type="entry name" value="5'-nuclease"/>
    <property type="match status" value="1"/>
</dbReference>
<reference evidence="6" key="1">
    <citation type="journal article" date="2012" name="Science">
        <title>The Paleozoic origin of enzymatic lignin decomposition reconstructed from 31 fungal genomes.</title>
        <authorList>
            <person name="Floudas D."/>
            <person name="Binder M."/>
            <person name="Riley R."/>
            <person name="Barry K."/>
            <person name="Blanchette R.A."/>
            <person name="Henrissat B."/>
            <person name="Martinez A.T."/>
            <person name="Otillar R."/>
            <person name="Spatafora J.W."/>
            <person name="Yadav J.S."/>
            <person name="Aerts A."/>
            <person name="Benoit I."/>
            <person name="Boyd A."/>
            <person name="Carlson A."/>
            <person name="Copeland A."/>
            <person name="Coutinho P.M."/>
            <person name="de Vries R.P."/>
            <person name="Ferreira P."/>
            <person name="Findley K."/>
            <person name="Foster B."/>
            <person name="Gaskell J."/>
            <person name="Glotzer D."/>
            <person name="Gorecki P."/>
            <person name="Heitman J."/>
            <person name="Hesse C."/>
            <person name="Hori C."/>
            <person name="Igarashi K."/>
            <person name="Jurgens J.A."/>
            <person name="Kallen N."/>
            <person name="Kersten P."/>
            <person name="Kohler A."/>
            <person name="Kuees U."/>
            <person name="Kumar T.K.A."/>
            <person name="Kuo A."/>
            <person name="LaButti K."/>
            <person name="Larrondo L.F."/>
            <person name="Lindquist E."/>
            <person name="Ling A."/>
            <person name="Lombard V."/>
            <person name="Lucas S."/>
            <person name="Lundell T."/>
            <person name="Martin R."/>
            <person name="McLaughlin D.J."/>
            <person name="Morgenstern I."/>
            <person name="Morin E."/>
            <person name="Murat C."/>
            <person name="Nagy L.G."/>
            <person name="Nolan M."/>
            <person name="Ohm R.A."/>
            <person name="Patyshakuliyeva A."/>
            <person name="Rokas A."/>
            <person name="Ruiz-Duenas F.J."/>
            <person name="Sabat G."/>
            <person name="Salamov A."/>
            <person name="Samejima M."/>
            <person name="Schmutz J."/>
            <person name="Slot J.C."/>
            <person name="St John F."/>
            <person name="Stenlid J."/>
            <person name="Sun H."/>
            <person name="Sun S."/>
            <person name="Syed K."/>
            <person name="Tsang A."/>
            <person name="Wiebenga A."/>
            <person name="Young D."/>
            <person name="Pisabarro A."/>
            <person name="Eastwood D.C."/>
            <person name="Martin F."/>
            <person name="Cullen D."/>
            <person name="Grigoriev I.V."/>
            <person name="Hibbett D.S."/>
        </authorList>
    </citation>
    <scope>NUCLEOTIDE SEQUENCE [LARGE SCALE GENOMIC DNA]</scope>
    <source>
        <strain evidence="6">FP-91666</strain>
    </source>
</reference>
<dbReference type="AlphaFoldDB" id="R7RXU8"/>
<evidence type="ECO:0000259" key="3">
    <source>
        <dbReference type="SMART" id="SM00484"/>
    </source>
</evidence>
<dbReference type="PANTHER" id="PTHR11081">
    <property type="entry name" value="FLAP ENDONUCLEASE FAMILY MEMBER"/>
    <property type="match status" value="1"/>
</dbReference>
<dbReference type="OMA" id="MGIPWVQ"/>
<dbReference type="Gene3D" id="1.10.150.20">
    <property type="entry name" value="5' to 3' exonuclease, C-terminal subdomain"/>
    <property type="match status" value="1"/>
</dbReference>
<dbReference type="InterPro" id="IPR006085">
    <property type="entry name" value="XPG_DNA_repair_N"/>
</dbReference>
<dbReference type="SMART" id="SM00484">
    <property type="entry name" value="XPGI"/>
    <property type="match status" value="1"/>
</dbReference>
<feature type="domain" description="XPG N-terminal" evidence="4">
    <location>
        <begin position="1"/>
        <end position="99"/>
    </location>
</feature>
<dbReference type="InterPro" id="IPR006086">
    <property type="entry name" value="XPG-I_dom"/>
</dbReference>
<proteinExistence type="predicted"/>
<accession>R7RXU8</accession>
<evidence type="ECO:0000256" key="2">
    <source>
        <dbReference type="ARBA" id="ARBA00022801"/>
    </source>
</evidence>
<dbReference type="EMBL" id="JH687408">
    <property type="protein sequence ID" value="EIM79187.1"/>
    <property type="molecule type" value="Genomic_DNA"/>
</dbReference>